<dbReference type="Proteomes" id="UP000619761">
    <property type="component" value="Unassembled WGS sequence"/>
</dbReference>
<gene>
    <name evidence="2" type="ORF">GCM10011613_18600</name>
</gene>
<feature type="region of interest" description="Disordered" evidence="1">
    <location>
        <begin position="1"/>
        <end position="65"/>
    </location>
</feature>
<feature type="compositionally biased region" description="Basic residues" evidence="1">
    <location>
        <begin position="32"/>
        <end position="45"/>
    </location>
</feature>
<organism evidence="2 3">
    <name type="scientific">Cellvibrio zantedeschiae</name>
    <dbReference type="NCBI Taxonomy" id="1237077"/>
    <lineage>
        <taxon>Bacteria</taxon>
        <taxon>Pseudomonadati</taxon>
        <taxon>Pseudomonadota</taxon>
        <taxon>Gammaproteobacteria</taxon>
        <taxon>Cellvibrionales</taxon>
        <taxon>Cellvibrionaceae</taxon>
        <taxon>Cellvibrio</taxon>
    </lineage>
</organism>
<evidence type="ECO:0008006" key="4">
    <source>
        <dbReference type="Google" id="ProtNLM"/>
    </source>
</evidence>
<name>A0ABQ3B2M4_9GAMM</name>
<sequence>MSLHKIFVDRRRGEDRRLDNDPCRNMPIDIYHRKRRKSTDRRHPQRTLADDYQAYLGDMESKARH</sequence>
<evidence type="ECO:0000313" key="2">
    <source>
        <dbReference type="EMBL" id="GGY73668.1"/>
    </source>
</evidence>
<proteinExistence type="predicted"/>
<evidence type="ECO:0000313" key="3">
    <source>
        <dbReference type="Proteomes" id="UP000619761"/>
    </source>
</evidence>
<comment type="caution">
    <text evidence="2">The sequence shown here is derived from an EMBL/GenBank/DDBJ whole genome shotgun (WGS) entry which is preliminary data.</text>
</comment>
<evidence type="ECO:0000256" key="1">
    <source>
        <dbReference type="SAM" id="MobiDB-lite"/>
    </source>
</evidence>
<reference evidence="3" key="1">
    <citation type="journal article" date="2019" name="Int. J. Syst. Evol. Microbiol.">
        <title>The Global Catalogue of Microorganisms (GCM) 10K type strain sequencing project: providing services to taxonomists for standard genome sequencing and annotation.</title>
        <authorList>
            <consortium name="The Broad Institute Genomics Platform"/>
            <consortium name="The Broad Institute Genome Sequencing Center for Infectious Disease"/>
            <person name="Wu L."/>
            <person name="Ma J."/>
        </authorList>
    </citation>
    <scope>NUCLEOTIDE SEQUENCE [LARGE SCALE GENOMIC DNA]</scope>
    <source>
        <strain evidence="3">KCTC 32239</strain>
    </source>
</reference>
<keyword evidence="3" id="KW-1185">Reference proteome</keyword>
<protein>
    <recommendedName>
        <fullName evidence="4">Integrase</fullName>
    </recommendedName>
</protein>
<accession>A0ABQ3B2M4</accession>
<dbReference type="EMBL" id="BMYZ01000001">
    <property type="protein sequence ID" value="GGY73668.1"/>
    <property type="molecule type" value="Genomic_DNA"/>
</dbReference>
<feature type="compositionally biased region" description="Basic and acidic residues" evidence="1">
    <location>
        <begin position="1"/>
        <end position="22"/>
    </location>
</feature>